<protein>
    <recommendedName>
        <fullName evidence="9">Pycsar effector protein domain-containing protein</fullName>
    </recommendedName>
</protein>
<feature type="transmembrane region" description="Helical" evidence="8">
    <location>
        <begin position="372"/>
        <end position="395"/>
    </location>
</feature>
<evidence type="ECO:0000256" key="8">
    <source>
        <dbReference type="SAM" id="Phobius"/>
    </source>
</evidence>
<accession>A0ABT3HAI0</accession>
<feature type="transmembrane region" description="Helical" evidence="8">
    <location>
        <begin position="461"/>
        <end position="479"/>
    </location>
</feature>
<feature type="domain" description="Pycsar effector protein" evidence="9">
    <location>
        <begin position="342"/>
        <end position="478"/>
    </location>
</feature>
<gene>
    <name evidence="10" type="ORF">M2319_001716</name>
</gene>
<evidence type="ECO:0000313" key="11">
    <source>
        <dbReference type="Proteomes" id="UP001209755"/>
    </source>
</evidence>
<evidence type="ECO:0000256" key="7">
    <source>
        <dbReference type="ARBA" id="ARBA00023136"/>
    </source>
</evidence>
<organism evidence="10 11">
    <name type="scientific">Rhodobium gokarnense</name>
    <dbReference type="NCBI Taxonomy" id="364296"/>
    <lineage>
        <taxon>Bacteria</taxon>
        <taxon>Pseudomonadati</taxon>
        <taxon>Pseudomonadota</taxon>
        <taxon>Alphaproteobacteria</taxon>
        <taxon>Hyphomicrobiales</taxon>
        <taxon>Rhodobiaceae</taxon>
        <taxon>Rhodobium</taxon>
    </lineage>
</organism>
<evidence type="ECO:0000256" key="3">
    <source>
        <dbReference type="ARBA" id="ARBA00022692"/>
    </source>
</evidence>
<keyword evidence="2" id="KW-1003">Cell membrane</keyword>
<reference evidence="11" key="1">
    <citation type="submission" date="2023-07" db="EMBL/GenBank/DDBJ databases">
        <title>Genome sequencing of Purple Non-Sulfur Bacteria from various extreme environments.</title>
        <authorList>
            <person name="Mayer M."/>
        </authorList>
    </citation>
    <scope>NUCLEOTIDE SEQUENCE [LARGE SCALE GENOMIC DNA]</scope>
    <source>
        <strain evidence="11">DSM 17935</strain>
    </source>
</reference>
<evidence type="ECO:0000259" key="9">
    <source>
        <dbReference type="Pfam" id="PF18967"/>
    </source>
</evidence>
<dbReference type="InterPro" id="IPR011009">
    <property type="entry name" value="Kinase-like_dom_sf"/>
</dbReference>
<feature type="transmembrane region" description="Helical" evidence="8">
    <location>
        <begin position="339"/>
        <end position="360"/>
    </location>
</feature>
<comment type="caution">
    <text evidence="10">The sequence shown here is derived from an EMBL/GenBank/DDBJ whole genome shotgun (WGS) entry which is preliminary data.</text>
</comment>
<name>A0ABT3HAI0_9HYPH</name>
<dbReference type="RefSeq" id="WP_264601042.1">
    <property type="nucleotide sequence ID" value="NZ_JAOQNS010000004.1"/>
</dbReference>
<evidence type="ECO:0000313" key="10">
    <source>
        <dbReference type="EMBL" id="MCW2307385.1"/>
    </source>
</evidence>
<evidence type="ECO:0000256" key="2">
    <source>
        <dbReference type="ARBA" id="ARBA00022475"/>
    </source>
</evidence>
<keyword evidence="11" id="KW-1185">Reference proteome</keyword>
<dbReference type="Proteomes" id="UP001209755">
    <property type="component" value="Unassembled WGS sequence"/>
</dbReference>
<keyword evidence="3 8" id="KW-0812">Transmembrane</keyword>
<sequence length="512" mass="58616">MQLDSNYHEIIKTLKYPYSDTLFTANGGIFFCDDCIVKISPISIKDVIQSVKERKIYEEQDIDVSSEKCTLNGKHYKVEKFPLYAENRFLANILCSKDKVNIERIVASHFSLSKVFPRDPVLAKTYFAALRKNFREQKAHLHTEYSHELGELESVFLFLMAASEANERLNARISALHLCHGDVHPGNILLHGSRCLFLDPSTGPRYHSRNFVWNDLAALAGSSIMLAREDVAENVISCLDGLYHDFDLRLFSQWMILKSLVRVRFERSILNLNGHMPSHRLYWRKELVTNGLKRLIFYIDSSNLLIRRGRRCFSQNDLHVIINRSDKMLETLNFRRVELVYKSTVLLAVYAAILAADIQALSTIDSGAVGKYARFLALVSLFAALIGAIKTLGIIKRLSKPRGSRRIRGRIFFFGWIAGQEQKVLREVLLESDPEKLIDEVGRQAVALSLNLEDRYAALRWAYRWAVIALTMLCAYAAVGPSIELLNGVTSWLAAWDIRDMVVLFLEFFQRE</sequence>
<evidence type="ECO:0000256" key="4">
    <source>
        <dbReference type="ARBA" id="ARBA00022741"/>
    </source>
</evidence>
<keyword evidence="6" id="KW-0051">Antiviral defense</keyword>
<keyword evidence="4" id="KW-0547">Nucleotide-binding</keyword>
<proteinExistence type="predicted"/>
<dbReference type="InterPro" id="IPR043760">
    <property type="entry name" value="PycTM_dom"/>
</dbReference>
<comment type="subcellular location">
    <subcellularLocation>
        <location evidence="1">Cell membrane</location>
    </subcellularLocation>
</comment>
<keyword evidence="5 8" id="KW-1133">Transmembrane helix</keyword>
<dbReference type="SUPFAM" id="SSF56112">
    <property type="entry name" value="Protein kinase-like (PK-like)"/>
    <property type="match status" value="1"/>
</dbReference>
<evidence type="ECO:0000256" key="5">
    <source>
        <dbReference type="ARBA" id="ARBA00022989"/>
    </source>
</evidence>
<dbReference type="Pfam" id="PF18967">
    <property type="entry name" value="PycTM"/>
    <property type="match status" value="1"/>
</dbReference>
<keyword evidence="7 8" id="KW-0472">Membrane</keyword>
<evidence type="ECO:0000256" key="1">
    <source>
        <dbReference type="ARBA" id="ARBA00004236"/>
    </source>
</evidence>
<dbReference type="EMBL" id="JAOQNS010000004">
    <property type="protein sequence ID" value="MCW2307385.1"/>
    <property type="molecule type" value="Genomic_DNA"/>
</dbReference>
<evidence type="ECO:0000256" key="6">
    <source>
        <dbReference type="ARBA" id="ARBA00023118"/>
    </source>
</evidence>